<protein>
    <submittedName>
        <fullName evidence="1">Uncharacterized protein</fullName>
    </submittedName>
</protein>
<dbReference type="OrthoDB" id="6049857at2759"/>
<organism evidence="1 2">
    <name type="scientific">Paramuricea clavata</name>
    <name type="common">Red gorgonian</name>
    <name type="synonym">Violescent sea-whip</name>
    <dbReference type="NCBI Taxonomy" id="317549"/>
    <lineage>
        <taxon>Eukaryota</taxon>
        <taxon>Metazoa</taxon>
        <taxon>Cnidaria</taxon>
        <taxon>Anthozoa</taxon>
        <taxon>Octocorallia</taxon>
        <taxon>Malacalcyonacea</taxon>
        <taxon>Plexauridae</taxon>
        <taxon>Paramuricea</taxon>
    </lineage>
</organism>
<keyword evidence="2" id="KW-1185">Reference proteome</keyword>
<sequence>MKFLFAVFIISTFVFSGHAASYWTGWLDRDNPSVTGDWETYRAFVFSDKKVSPFDVEIRTYILTLTIHD</sequence>
<evidence type="ECO:0000313" key="2">
    <source>
        <dbReference type="Proteomes" id="UP001152795"/>
    </source>
</evidence>
<gene>
    <name evidence="1" type="ORF">PACLA_8A021979</name>
</gene>
<accession>A0A7D9M112</accession>
<dbReference type="AlphaFoldDB" id="A0A7D9M112"/>
<comment type="caution">
    <text evidence="1">The sequence shown here is derived from an EMBL/GenBank/DDBJ whole genome shotgun (WGS) entry which is preliminary data.</text>
</comment>
<dbReference type="EMBL" id="CACRXK020026131">
    <property type="protein sequence ID" value="CAB4039980.1"/>
    <property type="molecule type" value="Genomic_DNA"/>
</dbReference>
<reference evidence="1" key="1">
    <citation type="submission" date="2020-04" db="EMBL/GenBank/DDBJ databases">
        <authorList>
            <person name="Alioto T."/>
            <person name="Alioto T."/>
            <person name="Gomez Garrido J."/>
        </authorList>
    </citation>
    <scope>NUCLEOTIDE SEQUENCE</scope>
    <source>
        <strain evidence="1">A484AB</strain>
    </source>
</reference>
<evidence type="ECO:0000313" key="1">
    <source>
        <dbReference type="EMBL" id="CAB4039980.1"/>
    </source>
</evidence>
<proteinExistence type="predicted"/>
<name>A0A7D9M112_PARCT</name>
<dbReference type="Proteomes" id="UP001152795">
    <property type="component" value="Unassembled WGS sequence"/>
</dbReference>